<proteinExistence type="predicted"/>
<evidence type="ECO:0000313" key="4">
    <source>
        <dbReference type="Proteomes" id="UP000247498"/>
    </source>
</evidence>
<evidence type="ECO:0000256" key="1">
    <source>
        <dbReference type="SAM" id="MobiDB-lite"/>
    </source>
</evidence>
<feature type="domain" description="CCHC-type" evidence="2">
    <location>
        <begin position="199"/>
        <end position="215"/>
    </location>
</feature>
<dbReference type="EMBL" id="BDRX01000011">
    <property type="protein sequence ID" value="GBF89600.1"/>
    <property type="molecule type" value="Genomic_DNA"/>
</dbReference>
<accession>A0A2V0NVK4</accession>
<dbReference type="Proteomes" id="UP000247498">
    <property type="component" value="Unassembled WGS sequence"/>
</dbReference>
<feature type="region of interest" description="Disordered" evidence="1">
    <location>
        <begin position="273"/>
        <end position="315"/>
    </location>
</feature>
<dbReference type="AlphaFoldDB" id="A0A2V0NVK4"/>
<dbReference type="SMART" id="SM00343">
    <property type="entry name" value="ZnF_C2HC"/>
    <property type="match status" value="3"/>
</dbReference>
<dbReference type="InParanoid" id="A0A2V0NVK4"/>
<reference evidence="3 4" key="1">
    <citation type="journal article" date="2018" name="Sci. Rep.">
        <title>Raphidocelis subcapitata (=Pseudokirchneriella subcapitata) provides an insight into genome evolution and environmental adaptations in the Sphaeropleales.</title>
        <authorList>
            <person name="Suzuki S."/>
            <person name="Yamaguchi H."/>
            <person name="Nakajima N."/>
            <person name="Kawachi M."/>
        </authorList>
    </citation>
    <scope>NUCLEOTIDE SEQUENCE [LARGE SCALE GENOMIC DNA]</scope>
    <source>
        <strain evidence="3 4">NIES-35</strain>
    </source>
</reference>
<dbReference type="GO" id="GO:0008270">
    <property type="term" value="F:zinc ion binding"/>
    <property type="evidence" value="ECO:0007669"/>
    <property type="project" value="InterPro"/>
</dbReference>
<sequence>MEELLQACDRAWPRGGDPVAAALNDLARNLLVGGEHVDPKLVFRSKNARGITLGRTGMVLHSFRQSASRAVRAALSKLKIWELLEADPAGCFRVEGDYSDFSSRVILDLAALRRAAAGARDAPRAGGEGVGGGRGAADCPLPCVVAVAASGMLRPSKWLTQLESTAEGGSGLPAAGALCRVCTRCGFRGHAAAGCSLSYCDRCRLFGHGASECATACARCGISGGEARRNPERAARNQHGARQCPFSACGNCRTVGHRTEECAFAPAASAGGAGGAGGAQSGPSTPQASRAPPPPRGSGGGSSGDGADPDGAPRTADQISHQVEALVDLMLDHCAETAVELVGSAGARLLTTALGNGGRAAYEAVEALVRAGDGAAALDAIRAAAAAAAPRPSGSLPGGAAPNARPAAAASAAPLSAEAAAQLVELCDAVWPPDAAPHPLLKGELAKLLLQRAGGGAQEAGGVEGGWCWMPIAVAGPRLLAFWRSEQQLFPAGPDAPPPFSSVAAMLSGDPYVSCRTRTGSGEACVVLDAAKLSRWGASAPLPSFSELLCRIDDAWDPTGGDAGASEAASEAATLVNWLAKALAAAGNPGAAAWGPSAAARASANDWGYCLAGPTCGTLLRQMWRANPATWGRPFPSHHSLASLLALEPLFRSHQCPRNRSVRRWRLDLYALVGCRRPAPGD</sequence>
<feature type="compositionally biased region" description="Low complexity" evidence="1">
    <location>
        <begin position="281"/>
        <end position="290"/>
    </location>
</feature>
<dbReference type="InterPro" id="IPR001878">
    <property type="entry name" value="Znf_CCHC"/>
</dbReference>
<protein>
    <recommendedName>
        <fullName evidence="2">CCHC-type domain-containing protein</fullName>
    </recommendedName>
</protein>
<dbReference type="STRING" id="307507.A0A2V0NVK4"/>
<gene>
    <name evidence="3" type="ORF">Rsub_02318</name>
</gene>
<dbReference type="OrthoDB" id="558752at2759"/>
<feature type="domain" description="CCHC-type" evidence="2">
    <location>
        <begin position="248"/>
        <end position="264"/>
    </location>
</feature>
<feature type="domain" description="CCHC-type" evidence="2">
    <location>
        <begin position="181"/>
        <end position="197"/>
    </location>
</feature>
<organism evidence="3 4">
    <name type="scientific">Raphidocelis subcapitata</name>
    <dbReference type="NCBI Taxonomy" id="307507"/>
    <lineage>
        <taxon>Eukaryota</taxon>
        <taxon>Viridiplantae</taxon>
        <taxon>Chlorophyta</taxon>
        <taxon>core chlorophytes</taxon>
        <taxon>Chlorophyceae</taxon>
        <taxon>CS clade</taxon>
        <taxon>Sphaeropleales</taxon>
        <taxon>Selenastraceae</taxon>
        <taxon>Raphidocelis</taxon>
    </lineage>
</organism>
<comment type="caution">
    <text evidence="3">The sequence shown here is derived from an EMBL/GenBank/DDBJ whole genome shotgun (WGS) entry which is preliminary data.</text>
</comment>
<name>A0A2V0NVK4_9CHLO</name>
<evidence type="ECO:0000313" key="3">
    <source>
        <dbReference type="EMBL" id="GBF89600.1"/>
    </source>
</evidence>
<feature type="compositionally biased region" description="Low complexity" evidence="1">
    <location>
        <begin position="305"/>
        <end position="314"/>
    </location>
</feature>
<keyword evidence="4" id="KW-1185">Reference proteome</keyword>
<evidence type="ECO:0000259" key="2">
    <source>
        <dbReference type="SMART" id="SM00343"/>
    </source>
</evidence>
<dbReference type="GO" id="GO:0003676">
    <property type="term" value="F:nucleic acid binding"/>
    <property type="evidence" value="ECO:0007669"/>
    <property type="project" value="InterPro"/>
</dbReference>